<dbReference type="Proteomes" id="UP001392437">
    <property type="component" value="Unassembled WGS sequence"/>
</dbReference>
<comment type="caution">
    <text evidence="2">The sequence shown here is derived from an EMBL/GenBank/DDBJ whole genome shotgun (WGS) entry which is preliminary data.</text>
</comment>
<organism evidence="2 3">
    <name type="scientific">Apiospora kogelbergensis</name>
    <dbReference type="NCBI Taxonomy" id="1337665"/>
    <lineage>
        <taxon>Eukaryota</taxon>
        <taxon>Fungi</taxon>
        <taxon>Dikarya</taxon>
        <taxon>Ascomycota</taxon>
        <taxon>Pezizomycotina</taxon>
        <taxon>Sordariomycetes</taxon>
        <taxon>Xylariomycetidae</taxon>
        <taxon>Amphisphaeriales</taxon>
        <taxon>Apiosporaceae</taxon>
        <taxon>Apiospora</taxon>
    </lineage>
</organism>
<accession>A0AAW0QN01</accession>
<gene>
    <name evidence="2" type="ORF">PG999_008124</name>
</gene>
<feature type="compositionally biased region" description="Low complexity" evidence="1">
    <location>
        <begin position="165"/>
        <end position="187"/>
    </location>
</feature>
<sequence length="228" mass="24997">MTLTYSGFTLSLPWETLTIKPTTWTTRKRAAVTKDTESSDSPPEVITFSATTWTFSDTTYTAHPETWTVTWPTQQSVAATASPGNEQEQKKRGEVKPTTFIRLTTTVVFQNYTEHHHSTRPLLPKPVVTRKPQPAGSDEGKTKQPLEPKPVLPTHEPNVKRADATTVVRSTSSSTTSTSGTAWSTSSPFSLQCDSSACNTYCHCDQDGNVFCSYDPGACTYTCDCAAK</sequence>
<proteinExistence type="predicted"/>
<protein>
    <submittedName>
        <fullName evidence="2">Uncharacterized protein</fullName>
    </submittedName>
</protein>
<keyword evidence="3" id="KW-1185">Reference proteome</keyword>
<evidence type="ECO:0000313" key="3">
    <source>
        <dbReference type="Proteomes" id="UP001392437"/>
    </source>
</evidence>
<dbReference type="EMBL" id="JAQQWP010000007">
    <property type="protein sequence ID" value="KAK8109987.1"/>
    <property type="molecule type" value="Genomic_DNA"/>
</dbReference>
<evidence type="ECO:0000256" key="1">
    <source>
        <dbReference type="SAM" id="MobiDB-lite"/>
    </source>
</evidence>
<dbReference type="AlphaFoldDB" id="A0AAW0QN01"/>
<feature type="region of interest" description="Disordered" evidence="1">
    <location>
        <begin position="115"/>
        <end position="187"/>
    </location>
</feature>
<reference evidence="2 3" key="1">
    <citation type="submission" date="2023-01" db="EMBL/GenBank/DDBJ databases">
        <title>Analysis of 21 Apiospora genomes using comparative genomics revels a genus with tremendous synthesis potential of carbohydrate active enzymes and secondary metabolites.</title>
        <authorList>
            <person name="Sorensen T."/>
        </authorList>
    </citation>
    <scope>NUCLEOTIDE SEQUENCE [LARGE SCALE GENOMIC DNA]</scope>
    <source>
        <strain evidence="2 3">CBS 117206</strain>
    </source>
</reference>
<evidence type="ECO:0000313" key="2">
    <source>
        <dbReference type="EMBL" id="KAK8109987.1"/>
    </source>
</evidence>
<name>A0AAW0QN01_9PEZI</name>